<evidence type="ECO:0000256" key="2">
    <source>
        <dbReference type="ARBA" id="ARBA00023180"/>
    </source>
</evidence>
<evidence type="ECO:0000313" key="4">
    <source>
        <dbReference type="EMBL" id="OBZ68610.1"/>
    </source>
</evidence>
<feature type="domain" description="Calcineurin-like phosphoesterase" evidence="3">
    <location>
        <begin position="267"/>
        <end position="511"/>
    </location>
</feature>
<dbReference type="OMA" id="MFGRTCG"/>
<dbReference type="SUPFAM" id="SSF56300">
    <property type="entry name" value="Metallo-dependent phosphatases"/>
    <property type="match status" value="1"/>
</dbReference>
<sequence>MRSVLATIGDVDGPRVEQAVVHVSKFTRRTFDNEANLERNRSALRRLSTECLRAIHAGPSLQRHHGVVQHPQCCRRSGLRGAVIAGTVSNDLGPSAFTAPGAFPTSVYRQYYNSPTATSAQPQPHKTYPFSLTDPANIPKGAIQNDTNEPHPLPPKASSSLLLEQAFAQVLSIATNPVFGTDSCTRCQAALEVGKFLAMAAPEQGPALAVQLCEHFSFNKDCATQYSVDTIGAVVTQVIANADVGGFDGQPKPNPLPAPKTPSGKRLKVLHLSDMHIDPRYANGAEANCTSGLCCRENNFNTQSPNHTLFPAPRYGSYLCDSPRVFDFTVYTGDLVSHDSENQLSREYVSYTETVMYDLLKRMLGAGPVYAALGNHDTYNQNYDHVAALWQHEEWLPQAAIELARAHYAAYMVKRQDGLRVITLNTDMWYTANYFNYINLSHPDTSGMLRFLTDELQDAEDAGDRVWILGHVLSGWDGTNPLKNPTDLFYQIVDRFTPHVITGIFFGHTHEDQVMIYYANNATNISAQAAGGVGWIGPSLTPLTNLNSGFRVYEVDSGTFEVVDAYTWKSDVNSFPTLDSQTALGPTYEFEYSTREAYGTSITEWGANDPLNATWWHLVTEGTCDILVSGVLGAHTSPVCHCSYGSGPIACHEIQYLPRQGFRAHDSVHRQLHRSEDMLHAQRKRQYCDAELHPWLWFRSVAGEDDGASERLKADAMCSV</sequence>
<organism evidence="4 5">
    <name type="scientific">Grifola frondosa</name>
    <name type="common">Maitake</name>
    <name type="synonym">Polyporus frondosus</name>
    <dbReference type="NCBI Taxonomy" id="5627"/>
    <lineage>
        <taxon>Eukaryota</taxon>
        <taxon>Fungi</taxon>
        <taxon>Dikarya</taxon>
        <taxon>Basidiomycota</taxon>
        <taxon>Agaricomycotina</taxon>
        <taxon>Agaricomycetes</taxon>
        <taxon>Polyporales</taxon>
        <taxon>Grifolaceae</taxon>
        <taxon>Grifola</taxon>
    </lineage>
</organism>
<dbReference type="Proteomes" id="UP000092993">
    <property type="component" value="Unassembled WGS sequence"/>
</dbReference>
<dbReference type="GO" id="GO:0008081">
    <property type="term" value="F:phosphoric diester hydrolase activity"/>
    <property type="evidence" value="ECO:0007669"/>
    <property type="project" value="TreeGrafter"/>
</dbReference>
<keyword evidence="1" id="KW-0378">Hydrolase</keyword>
<dbReference type="OrthoDB" id="282973at2759"/>
<dbReference type="Pfam" id="PF00149">
    <property type="entry name" value="Metallophos"/>
    <property type="match status" value="1"/>
</dbReference>
<name>A0A1C7LVC4_GRIFR</name>
<dbReference type="InterPro" id="IPR029052">
    <property type="entry name" value="Metallo-depent_PP-like"/>
</dbReference>
<dbReference type="Gene3D" id="3.60.21.10">
    <property type="match status" value="1"/>
</dbReference>
<proteinExistence type="predicted"/>
<evidence type="ECO:0000313" key="5">
    <source>
        <dbReference type="Proteomes" id="UP000092993"/>
    </source>
</evidence>
<dbReference type="AlphaFoldDB" id="A0A1C7LVC4"/>
<evidence type="ECO:0000256" key="1">
    <source>
        <dbReference type="ARBA" id="ARBA00022801"/>
    </source>
</evidence>
<keyword evidence="5" id="KW-1185">Reference proteome</keyword>
<dbReference type="STRING" id="5627.A0A1C7LVC4"/>
<gene>
    <name evidence="4" type="primary">asm-2</name>
    <name evidence="4" type="ORF">A0H81_11651</name>
</gene>
<comment type="caution">
    <text evidence="4">The sequence shown here is derived from an EMBL/GenBank/DDBJ whole genome shotgun (WGS) entry which is preliminary data.</text>
</comment>
<protein>
    <submittedName>
        <fullName evidence="4">Sphingomyelin phosphodiesterase 2</fullName>
    </submittedName>
</protein>
<accession>A0A1C7LVC4</accession>
<dbReference type="EMBL" id="LUGG01000020">
    <property type="protein sequence ID" value="OBZ68610.1"/>
    <property type="molecule type" value="Genomic_DNA"/>
</dbReference>
<dbReference type="PANTHER" id="PTHR10340:SF27">
    <property type="entry name" value="ACL091CP"/>
    <property type="match status" value="1"/>
</dbReference>
<evidence type="ECO:0000259" key="3">
    <source>
        <dbReference type="Pfam" id="PF00149"/>
    </source>
</evidence>
<dbReference type="InterPro" id="IPR041805">
    <property type="entry name" value="ASMase/PPN1_MPP"/>
</dbReference>
<reference evidence="4 5" key="1">
    <citation type="submission" date="2016-03" db="EMBL/GenBank/DDBJ databases">
        <title>Whole genome sequencing of Grifola frondosa 9006-11.</title>
        <authorList>
            <person name="Min B."/>
            <person name="Park H."/>
            <person name="Kim J.-G."/>
            <person name="Cho H."/>
            <person name="Oh Y.-L."/>
            <person name="Kong W.-S."/>
            <person name="Choi I.-G."/>
        </authorList>
    </citation>
    <scope>NUCLEOTIDE SEQUENCE [LARGE SCALE GENOMIC DNA]</scope>
    <source>
        <strain evidence="4 5">9006-11</strain>
    </source>
</reference>
<keyword evidence="2" id="KW-0325">Glycoprotein</keyword>
<dbReference type="PANTHER" id="PTHR10340">
    <property type="entry name" value="SPHINGOMYELIN PHOSPHODIESTERASE"/>
    <property type="match status" value="1"/>
</dbReference>
<dbReference type="CDD" id="cd00842">
    <property type="entry name" value="MPP_ASMase"/>
    <property type="match status" value="1"/>
</dbReference>
<dbReference type="GO" id="GO:0005615">
    <property type="term" value="C:extracellular space"/>
    <property type="evidence" value="ECO:0007669"/>
    <property type="project" value="TreeGrafter"/>
</dbReference>
<dbReference type="InterPro" id="IPR004843">
    <property type="entry name" value="Calcineurin-like_PHP"/>
</dbReference>